<proteinExistence type="predicted"/>
<dbReference type="EMBL" id="JAWDIO010000002">
    <property type="protein sequence ID" value="MDU0355493.1"/>
    <property type="molecule type" value="Genomic_DNA"/>
</dbReference>
<dbReference type="InterPro" id="IPR036942">
    <property type="entry name" value="Beta-barrel_TonB_sf"/>
</dbReference>
<dbReference type="Proteomes" id="UP001247805">
    <property type="component" value="Unassembled WGS sequence"/>
</dbReference>
<evidence type="ECO:0000313" key="5">
    <source>
        <dbReference type="Proteomes" id="UP001247805"/>
    </source>
</evidence>
<evidence type="ECO:0000256" key="1">
    <source>
        <dbReference type="ARBA" id="ARBA00004442"/>
    </source>
</evidence>
<accession>A0ABU3SZS5</accession>
<keyword evidence="2" id="KW-0472">Membrane</keyword>
<evidence type="ECO:0000256" key="3">
    <source>
        <dbReference type="ARBA" id="ARBA00023237"/>
    </source>
</evidence>
<dbReference type="SUPFAM" id="SSF56935">
    <property type="entry name" value="Porins"/>
    <property type="match status" value="1"/>
</dbReference>
<keyword evidence="3" id="KW-0998">Cell outer membrane</keyword>
<sequence length="307" mass="33566">MMQIVTPCNINRFQWCSGPNGETNAAYTNGQITNAPAEGQLFARPNDLRFYHSDFERDRTNAQLTLQFAPRDDLTATLDYTYVNNKIQEHEAQSGFWANRSFSSVTFDTDQPVATMVLINEDVGGAKDNTATQIWSNQKNTIDSIGINLEYLVNDDFSLTLDVHDSKAESLPDNMGGIGAGRLIAGLASPVGLTQSYNFTGDIPTIAVTVDDCAKNRPAGLPDCNGQWDETDVGTNFQRIEGSSQVTDIQQAKLDGSYAFDEGQFDFGIETRSIEMNQQQSGSLLKGGDWGIANPGELPQALLKSLI</sequence>
<protein>
    <submittedName>
        <fullName evidence="4">Uncharacterized protein</fullName>
    </submittedName>
</protein>
<reference evidence="4 5" key="1">
    <citation type="submission" date="2023-10" db="EMBL/GenBank/DDBJ databases">
        <title>Glaciecola aquimarina strain GGW-M5 nov., isolated from a coastal seawater.</title>
        <authorList>
            <person name="Bayburt H."/>
            <person name="Kim J.M."/>
            <person name="Choi B.J."/>
            <person name="Jeon C.O."/>
        </authorList>
    </citation>
    <scope>NUCLEOTIDE SEQUENCE [LARGE SCALE GENOMIC DNA]</scope>
    <source>
        <strain evidence="4 5">KCTC 32108</strain>
    </source>
</reference>
<evidence type="ECO:0000256" key="2">
    <source>
        <dbReference type="ARBA" id="ARBA00023136"/>
    </source>
</evidence>
<comment type="subcellular location">
    <subcellularLocation>
        <location evidence="1">Cell outer membrane</location>
    </subcellularLocation>
</comment>
<name>A0ABU3SZS5_9ALTE</name>
<comment type="caution">
    <text evidence="4">The sequence shown here is derived from an EMBL/GenBank/DDBJ whole genome shotgun (WGS) entry which is preliminary data.</text>
</comment>
<dbReference type="PANTHER" id="PTHR40980:SF3">
    <property type="entry name" value="TONB-DEPENDENT RECEPTOR-LIKE BETA-BARREL DOMAIN-CONTAINING PROTEIN"/>
    <property type="match status" value="1"/>
</dbReference>
<dbReference type="Gene3D" id="2.40.170.20">
    <property type="entry name" value="TonB-dependent receptor, beta-barrel domain"/>
    <property type="match status" value="1"/>
</dbReference>
<organism evidence="4 5">
    <name type="scientific">Paraglaciecola aquimarina</name>
    <dbReference type="NCBI Taxonomy" id="1235557"/>
    <lineage>
        <taxon>Bacteria</taxon>
        <taxon>Pseudomonadati</taxon>
        <taxon>Pseudomonadota</taxon>
        <taxon>Gammaproteobacteria</taxon>
        <taxon>Alteromonadales</taxon>
        <taxon>Alteromonadaceae</taxon>
        <taxon>Paraglaciecola</taxon>
    </lineage>
</organism>
<keyword evidence="5" id="KW-1185">Reference proteome</keyword>
<dbReference type="PANTHER" id="PTHR40980">
    <property type="entry name" value="PLUG DOMAIN-CONTAINING PROTEIN"/>
    <property type="match status" value="1"/>
</dbReference>
<evidence type="ECO:0000313" key="4">
    <source>
        <dbReference type="EMBL" id="MDU0355493.1"/>
    </source>
</evidence>
<gene>
    <name evidence="4" type="ORF">RS130_17730</name>
</gene>
<dbReference type="RefSeq" id="WP_316027029.1">
    <property type="nucleotide sequence ID" value="NZ_JAWDIO010000002.1"/>
</dbReference>